<dbReference type="RefSeq" id="WP_256408194.1">
    <property type="nucleotide sequence ID" value="NZ_JANHDN010000002.1"/>
</dbReference>
<feature type="compositionally biased region" description="Basic and acidic residues" evidence="1">
    <location>
        <begin position="40"/>
        <end position="60"/>
    </location>
</feature>
<evidence type="ECO:0000313" key="2">
    <source>
        <dbReference type="EMBL" id="MFC7325461.1"/>
    </source>
</evidence>
<dbReference type="SUPFAM" id="SSF51695">
    <property type="entry name" value="PLC-like phosphodiesterases"/>
    <property type="match status" value="1"/>
</dbReference>
<feature type="region of interest" description="Disordered" evidence="1">
    <location>
        <begin position="37"/>
        <end position="60"/>
    </location>
</feature>
<comment type="caution">
    <text evidence="2">The sequence shown here is derived from an EMBL/GenBank/DDBJ whole genome shotgun (WGS) entry which is preliminary data.</text>
</comment>
<keyword evidence="3" id="KW-1185">Reference proteome</keyword>
<dbReference type="EMBL" id="JBHTBL010000011">
    <property type="protein sequence ID" value="MFC7325461.1"/>
    <property type="molecule type" value="Genomic_DNA"/>
</dbReference>
<evidence type="ECO:0008006" key="4">
    <source>
        <dbReference type="Google" id="ProtNLM"/>
    </source>
</evidence>
<dbReference type="InterPro" id="IPR017946">
    <property type="entry name" value="PLC-like_Pdiesterase_TIM-brl"/>
</dbReference>
<evidence type="ECO:0000256" key="1">
    <source>
        <dbReference type="SAM" id="MobiDB-lite"/>
    </source>
</evidence>
<dbReference type="AlphaFoldDB" id="A0ABD6AME1"/>
<dbReference type="Gene3D" id="3.20.20.190">
    <property type="entry name" value="Phosphatidylinositol (PI) phosphodiesterase"/>
    <property type="match status" value="1"/>
</dbReference>
<dbReference type="Proteomes" id="UP001596545">
    <property type="component" value="Unassembled WGS sequence"/>
</dbReference>
<accession>A0ABD6AME1</accession>
<protein>
    <recommendedName>
        <fullName evidence="4">Glycerophosphodiester phosphodiesterase</fullName>
    </recommendedName>
</protein>
<reference evidence="2 3" key="1">
    <citation type="journal article" date="2019" name="Int. J. Syst. Evol. Microbiol.">
        <title>The Global Catalogue of Microorganisms (GCM) 10K type strain sequencing project: providing services to taxonomists for standard genome sequencing and annotation.</title>
        <authorList>
            <consortium name="The Broad Institute Genomics Platform"/>
            <consortium name="The Broad Institute Genome Sequencing Center for Infectious Disease"/>
            <person name="Wu L."/>
            <person name="Ma J."/>
        </authorList>
    </citation>
    <scope>NUCLEOTIDE SEQUENCE [LARGE SCALE GENOMIC DNA]</scope>
    <source>
        <strain evidence="2 3">CGMCC 1.12554</strain>
    </source>
</reference>
<evidence type="ECO:0000313" key="3">
    <source>
        <dbReference type="Proteomes" id="UP001596545"/>
    </source>
</evidence>
<sequence length="60" mass="6328">MTDRTDRTDSAPILIAHRGFAGENPENTVPAVERAAGVARGEDPTAGTERRVPAAGRRAD</sequence>
<organism evidence="2 3">
    <name type="scientific">Halorubrum rutilum</name>
    <dbReference type="NCBI Taxonomy" id="1364933"/>
    <lineage>
        <taxon>Archaea</taxon>
        <taxon>Methanobacteriati</taxon>
        <taxon>Methanobacteriota</taxon>
        <taxon>Stenosarchaea group</taxon>
        <taxon>Halobacteria</taxon>
        <taxon>Halobacteriales</taxon>
        <taxon>Haloferacaceae</taxon>
        <taxon>Halorubrum</taxon>
    </lineage>
</organism>
<gene>
    <name evidence="2" type="ORF">ACFQMF_12820</name>
</gene>
<proteinExistence type="predicted"/>
<name>A0ABD6AME1_9EURY</name>